<accession>A0AAV2VQA4</accession>
<comment type="pathway">
    <text evidence="1 9 11">Cofactor biosynthesis; thiamine diphosphate biosynthesis; thiamine phosphate from 4-amino-2-methyl-5-diphosphomethylpyrimidine and 4-methyl-5-(2-phosphoethyl)-thiazole: step 1/1.</text>
</comment>
<dbReference type="NCBIfam" id="TIGR00693">
    <property type="entry name" value="thiE"/>
    <property type="match status" value="1"/>
</dbReference>
<dbReference type="SUPFAM" id="SSF51391">
    <property type="entry name" value="Thiamin phosphate synthase"/>
    <property type="match status" value="1"/>
</dbReference>
<comment type="catalytic activity">
    <reaction evidence="8 9 10">
        <text>2-[(2R,5Z)-2-carboxy-4-methylthiazol-5(2H)-ylidene]ethyl phosphate + 4-amino-2-methyl-5-(diphosphooxymethyl)pyrimidine + 2 H(+) = thiamine phosphate + CO2 + diphosphate</text>
        <dbReference type="Rhea" id="RHEA:47844"/>
        <dbReference type="ChEBI" id="CHEBI:15378"/>
        <dbReference type="ChEBI" id="CHEBI:16526"/>
        <dbReference type="ChEBI" id="CHEBI:33019"/>
        <dbReference type="ChEBI" id="CHEBI:37575"/>
        <dbReference type="ChEBI" id="CHEBI:57841"/>
        <dbReference type="ChEBI" id="CHEBI:62899"/>
        <dbReference type="EC" id="2.5.1.3"/>
    </reaction>
</comment>
<dbReference type="EC" id="2.5.1.3" evidence="9"/>
<comment type="function">
    <text evidence="9">Condenses 4-methyl-5-(beta-hydroxyethyl)thiazole monophosphate (THZ-P) and 2-methyl-4-amino-5-hydroxymethyl pyrimidine pyrophosphate (HMP-PP) to form thiamine monophosphate (TMP).</text>
</comment>
<keyword evidence="5 9" id="KW-0784">Thiamine biosynthesis</keyword>
<dbReference type="GO" id="GO:0009229">
    <property type="term" value="P:thiamine diphosphate biosynthetic process"/>
    <property type="evidence" value="ECO:0007669"/>
    <property type="project" value="UniProtKB-UniRule"/>
</dbReference>
<dbReference type="AlphaFoldDB" id="A0AAV2VQA4"/>
<evidence type="ECO:0000256" key="9">
    <source>
        <dbReference type="HAMAP-Rule" id="MF_00097"/>
    </source>
</evidence>
<evidence type="ECO:0000256" key="3">
    <source>
        <dbReference type="ARBA" id="ARBA00022723"/>
    </source>
</evidence>
<gene>
    <name evidence="9" type="primary">thiE</name>
    <name evidence="13" type="ORF">VIBNISOn1_1880004</name>
</gene>
<comment type="catalytic activity">
    <reaction evidence="7 9 10">
        <text>2-(2-carboxy-4-methylthiazol-5-yl)ethyl phosphate + 4-amino-2-methyl-5-(diphosphooxymethyl)pyrimidine + 2 H(+) = thiamine phosphate + CO2 + diphosphate</text>
        <dbReference type="Rhea" id="RHEA:47848"/>
        <dbReference type="ChEBI" id="CHEBI:15378"/>
        <dbReference type="ChEBI" id="CHEBI:16526"/>
        <dbReference type="ChEBI" id="CHEBI:33019"/>
        <dbReference type="ChEBI" id="CHEBI:37575"/>
        <dbReference type="ChEBI" id="CHEBI:57841"/>
        <dbReference type="ChEBI" id="CHEBI:62890"/>
        <dbReference type="EC" id="2.5.1.3"/>
    </reaction>
</comment>
<protein>
    <recommendedName>
        <fullName evidence="9">Thiamine-phosphate synthase</fullName>
        <shortName evidence="9">TP synthase</shortName>
        <shortName evidence="9">TPS</shortName>
        <ecNumber evidence="9">2.5.1.3</ecNumber>
    </recommendedName>
    <alternativeName>
        <fullName evidence="9">Thiamine-phosphate pyrophosphorylase</fullName>
        <shortName evidence="9">TMP pyrophosphorylase</shortName>
        <shortName evidence="9">TMP-PPase</shortName>
    </alternativeName>
</protein>
<evidence type="ECO:0000256" key="4">
    <source>
        <dbReference type="ARBA" id="ARBA00022842"/>
    </source>
</evidence>
<comment type="cofactor">
    <cofactor evidence="9">
        <name>Mg(2+)</name>
        <dbReference type="ChEBI" id="CHEBI:18420"/>
    </cofactor>
    <text evidence="9">Binds 1 Mg(2+) ion per subunit.</text>
</comment>
<keyword evidence="4 9" id="KW-0460">Magnesium</keyword>
<evidence type="ECO:0000256" key="1">
    <source>
        <dbReference type="ARBA" id="ARBA00005165"/>
    </source>
</evidence>
<dbReference type="FunFam" id="3.20.20.70:FF:000064">
    <property type="entry name" value="Thiamine-phosphate synthase"/>
    <property type="match status" value="1"/>
</dbReference>
<dbReference type="PANTHER" id="PTHR20857:SF15">
    <property type="entry name" value="THIAMINE-PHOSPHATE SYNTHASE"/>
    <property type="match status" value="1"/>
</dbReference>
<evidence type="ECO:0000313" key="13">
    <source>
        <dbReference type="EMBL" id="CCO46732.1"/>
    </source>
</evidence>
<feature type="binding site" evidence="9">
    <location>
        <position position="354"/>
    </location>
    <ligand>
        <name>2-[(2R,5Z)-2-carboxy-4-methylthiazol-5(2H)-ylidene]ethyl phosphate</name>
        <dbReference type="ChEBI" id="CHEBI:62899"/>
    </ligand>
</feature>
<feature type="domain" description="Thiamine phosphate synthase/TenI" evidence="12">
    <location>
        <begin position="208"/>
        <end position="377"/>
    </location>
</feature>
<dbReference type="Pfam" id="PF02581">
    <property type="entry name" value="TMP-TENI"/>
    <property type="match status" value="1"/>
</dbReference>
<comment type="caution">
    <text evidence="9">Lacks conserved residue(s) required for the propagation of feature annotation.</text>
</comment>
<proteinExistence type="inferred from homology"/>
<evidence type="ECO:0000256" key="11">
    <source>
        <dbReference type="RuleBase" id="RU004253"/>
    </source>
</evidence>
<feature type="binding site" evidence="9">
    <location>
        <begin position="225"/>
        <end position="229"/>
    </location>
    <ligand>
        <name>4-amino-2-methyl-5-(diphosphooxymethyl)pyrimidine</name>
        <dbReference type="ChEBI" id="CHEBI:57841"/>
    </ligand>
</feature>
<comment type="catalytic activity">
    <reaction evidence="6 9 10">
        <text>4-methyl-5-(2-phosphooxyethyl)-thiazole + 4-amino-2-methyl-5-(diphosphooxymethyl)pyrimidine + H(+) = thiamine phosphate + diphosphate</text>
        <dbReference type="Rhea" id="RHEA:22328"/>
        <dbReference type="ChEBI" id="CHEBI:15378"/>
        <dbReference type="ChEBI" id="CHEBI:33019"/>
        <dbReference type="ChEBI" id="CHEBI:37575"/>
        <dbReference type="ChEBI" id="CHEBI:57841"/>
        <dbReference type="ChEBI" id="CHEBI:58296"/>
        <dbReference type="EC" id="2.5.1.3"/>
    </reaction>
</comment>
<dbReference type="NCBIfam" id="NF008933">
    <property type="entry name" value="PRK12290.1"/>
    <property type="match status" value="1"/>
</dbReference>
<evidence type="ECO:0000256" key="8">
    <source>
        <dbReference type="ARBA" id="ARBA00047883"/>
    </source>
</evidence>
<evidence type="ECO:0000256" key="6">
    <source>
        <dbReference type="ARBA" id="ARBA00047334"/>
    </source>
</evidence>
<dbReference type="HAMAP" id="MF_00097">
    <property type="entry name" value="TMP_synthase"/>
    <property type="match status" value="1"/>
</dbReference>
<evidence type="ECO:0000256" key="2">
    <source>
        <dbReference type="ARBA" id="ARBA00022679"/>
    </source>
</evidence>
<dbReference type="EMBL" id="CAOF01000099">
    <property type="protein sequence ID" value="CCO46732.1"/>
    <property type="molecule type" value="Genomic_DNA"/>
</dbReference>
<feature type="binding site" evidence="9">
    <location>
        <position position="296"/>
    </location>
    <ligand>
        <name>4-amino-2-methyl-5-(diphosphooxymethyl)pyrimidine</name>
        <dbReference type="ChEBI" id="CHEBI:57841"/>
    </ligand>
</feature>
<comment type="similarity">
    <text evidence="9 10">Belongs to the thiamine-phosphate synthase family.</text>
</comment>
<feature type="binding site" evidence="9">
    <location>
        <position position="277"/>
    </location>
    <ligand>
        <name>Mg(2+)</name>
        <dbReference type="ChEBI" id="CHEBI:18420"/>
    </ligand>
</feature>
<name>A0AAV2VQA4_9VIBR</name>
<dbReference type="GO" id="GO:0005737">
    <property type="term" value="C:cytoplasm"/>
    <property type="evidence" value="ECO:0007669"/>
    <property type="project" value="TreeGrafter"/>
</dbReference>
<evidence type="ECO:0000313" key="14">
    <source>
        <dbReference type="Proteomes" id="UP000018211"/>
    </source>
</evidence>
<dbReference type="InterPro" id="IPR022998">
    <property type="entry name" value="ThiamineP_synth_TenI"/>
</dbReference>
<dbReference type="PANTHER" id="PTHR20857">
    <property type="entry name" value="THIAMINE-PHOSPHATE PYROPHOSPHORYLASE"/>
    <property type="match status" value="1"/>
</dbReference>
<feature type="binding site" evidence="9">
    <location>
        <position position="258"/>
    </location>
    <ligand>
        <name>Mg(2+)</name>
        <dbReference type="ChEBI" id="CHEBI:18420"/>
    </ligand>
</feature>
<feature type="binding site" evidence="9">
    <location>
        <position position="325"/>
    </location>
    <ligand>
        <name>4-amino-2-methyl-5-(diphosphooxymethyl)pyrimidine</name>
        <dbReference type="ChEBI" id="CHEBI:57841"/>
    </ligand>
</feature>
<evidence type="ECO:0000256" key="7">
    <source>
        <dbReference type="ARBA" id="ARBA00047851"/>
    </source>
</evidence>
<evidence type="ECO:0000259" key="12">
    <source>
        <dbReference type="Pfam" id="PF02581"/>
    </source>
</evidence>
<evidence type="ECO:0000256" key="10">
    <source>
        <dbReference type="RuleBase" id="RU003826"/>
    </source>
</evidence>
<dbReference type="GO" id="GO:0004789">
    <property type="term" value="F:thiamine-phosphate diphosphorylase activity"/>
    <property type="evidence" value="ECO:0007669"/>
    <property type="project" value="UniProtKB-UniRule"/>
</dbReference>
<dbReference type="RefSeq" id="WP_022611781.1">
    <property type="nucleotide sequence ID" value="NZ_LK391965.1"/>
</dbReference>
<dbReference type="NCBIfam" id="NF002904">
    <property type="entry name" value="PRK03512.1"/>
    <property type="match status" value="1"/>
</dbReference>
<reference evidence="13 14" key="1">
    <citation type="journal article" date="2013" name="ISME J.">
        <title>Comparative genomics of pathogenic lineages of Vibrio nigripulchritudo identifies virulence-associated traits.</title>
        <authorList>
            <person name="Goudenege D."/>
            <person name="Labreuche Y."/>
            <person name="Krin E."/>
            <person name="Ansquer D."/>
            <person name="Mangenot S."/>
            <person name="Calteau A."/>
            <person name="Medigue C."/>
            <person name="Mazel D."/>
            <person name="Polz M.F."/>
            <person name="Le Roux F."/>
        </authorList>
    </citation>
    <scope>NUCLEOTIDE SEQUENCE [LARGE SCALE GENOMIC DNA]</scope>
    <source>
        <strain evidence="13 14">SOn1</strain>
    </source>
</reference>
<keyword evidence="2 9" id="KW-0808">Transferase</keyword>
<dbReference type="Proteomes" id="UP000018211">
    <property type="component" value="Unassembled WGS sequence"/>
</dbReference>
<dbReference type="GO" id="GO:0000287">
    <property type="term" value="F:magnesium ion binding"/>
    <property type="evidence" value="ECO:0007669"/>
    <property type="project" value="UniProtKB-UniRule"/>
</dbReference>
<dbReference type="InterPro" id="IPR036206">
    <property type="entry name" value="ThiamineP_synth_sf"/>
</dbReference>
<dbReference type="Gene3D" id="3.20.20.70">
    <property type="entry name" value="Aldolase class I"/>
    <property type="match status" value="1"/>
</dbReference>
<feature type="binding site" evidence="9">
    <location>
        <position position="257"/>
    </location>
    <ligand>
        <name>4-amino-2-methyl-5-(diphosphooxymethyl)pyrimidine</name>
        <dbReference type="ChEBI" id="CHEBI:57841"/>
    </ligand>
</feature>
<dbReference type="CDD" id="cd00564">
    <property type="entry name" value="TMP_TenI"/>
    <property type="match status" value="1"/>
</dbReference>
<organism evidence="13 14">
    <name type="scientific">Vibrio nigripulchritudo SOn1</name>
    <dbReference type="NCBI Taxonomy" id="1238450"/>
    <lineage>
        <taxon>Bacteria</taxon>
        <taxon>Pseudomonadati</taxon>
        <taxon>Pseudomonadota</taxon>
        <taxon>Gammaproteobacteria</taxon>
        <taxon>Vibrionales</taxon>
        <taxon>Vibrionaceae</taxon>
        <taxon>Vibrio</taxon>
    </lineage>
</organism>
<comment type="caution">
    <text evidence="13">The sequence shown here is derived from an EMBL/GenBank/DDBJ whole genome shotgun (WGS) entry which is preliminary data.</text>
</comment>
<feature type="binding site" evidence="9">
    <location>
        <begin position="322"/>
        <end position="324"/>
    </location>
    <ligand>
        <name>2-[(2R,5Z)-2-carboxy-4-methylthiazol-5(2H)-ylidene]ethyl phosphate</name>
        <dbReference type="ChEBI" id="CHEBI:62899"/>
    </ligand>
</feature>
<dbReference type="InterPro" id="IPR034291">
    <property type="entry name" value="TMP_synthase"/>
</dbReference>
<keyword evidence="3 9" id="KW-0479">Metal-binding</keyword>
<dbReference type="GO" id="GO:0009228">
    <property type="term" value="P:thiamine biosynthetic process"/>
    <property type="evidence" value="ECO:0007669"/>
    <property type="project" value="UniProtKB-KW"/>
</dbReference>
<evidence type="ECO:0000256" key="5">
    <source>
        <dbReference type="ARBA" id="ARBA00022977"/>
    </source>
</evidence>
<dbReference type="InterPro" id="IPR013785">
    <property type="entry name" value="Aldolase_TIM"/>
</dbReference>
<sequence length="397" mass="44232">MPQLLLPQDKVHLTGLVQSRLLLAKEQGFDISDIELGNSPTPLVQCHVDDRTTTLFLGEGESDADFVCRFASGQASPLAISDLSKQANLLLLDVYHDFQLVDLWAHEGGNRAIAFEGSPLNEQEQESYVAWLLTALVIDFPIEDALVIARAAVRDDVSRETWPLNLEAFPVPVLSDSLLNIDVGWNVESDIQFPSTDSERLKLYPVVDTVEWVARLLELGVKTVQLRIKDSQDPDLELKVKEAIELGQQYDAQVYINDYWQLAIKHGAYGVHLGQEDLEVAELDDIADAGLRIGLSTHGYYEILRIKQVNPSYIALGHIFPTTTKVMPSRPQGLVRLELYQKLVRTFPTVAIGGIDLERAPSVWKCGVSSLAVVRAITLSDDPKEVIGQFHTLMSRR</sequence>